<reference evidence="2 3" key="1">
    <citation type="submission" date="2020-10" db="EMBL/GenBank/DDBJ databases">
        <title>Ca. Dormibacterota MAGs.</title>
        <authorList>
            <person name="Montgomery K."/>
        </authorList>
    </citation>
    <scope>NUCLEOTIDE SEQUENCE [LARGE SCALE GENOMIC DNA]</scope>
    <source>
        <strain evidence="2">Mitchell_Peninsula_5</strain>
    </source>
</reference>
<dbReference type="NCBIfam" id="NF046117">
    <property type="entry name" value="SCO4848_fam"/>
    <property type="match status" value="1"/>
</dbReference>
<keyword evidence="1" id="KW-0472">Membrane</keyword>
<comment type="caution">
    <text evidence="2">The sequence shown here is derived from an EMBL/GenBank/DDBJ whole genome shotgun (WGS) entry which is preliminary data.</text>
</comment>
<feature type="transmembrane region" description="Helical" evidence="1">
    <location>
        <begin position="7"/>
        <end position="27"/>
    </location>
</feature>
<dbReference type="AlphaFoldDB" id="A0A934KGW3"/>
<evidence type="ECO:0000256" key="1">
    <source>
        <dbReference type="SAM" id="Phobius"/>
    </source>
</evidence>
<keyword evidence="1" id="KW-0812">Transmembrane</keyword>
<feature type="transmembrane region" description="Helical" evidence="1">
    <location>
        <begin position="39"/>
        <end position="61"/>
    </location>
</feature>
<gene>
    <name evidence="2" type="ORF">JF887_13175</name>
</gene>
<dbReference type="Proteomes" id="UP000614410">
    <property type="component" value="Unassembled WGS sequence"/>
</dbReference>
<accession>A0A934KGW3</accession>
<evidence type="ECO:0000313" key="2">
    <source>
        <dbReference type="EMBL" id="MBJ7610364.1"/>
    </source>
</evidence>
<name>A0A934KGW3_9BACT</name>
<keyword evidence="1" id="KW-1133">Transmembrane helix</keyword>
<dbReference type="Pfam" id="PF26606">
    <property type="entry name" value="SCO4848"/>
    <property type="match status" value="1"/>
</dbReference>
<protein>
    <submittedName>
        <fullName evidence="2">Uncharacterized protein</fullName>
    </submittedName>
</protein>
<evidence type="ECO:0000313" key="3">
    <source>
        <dbReference type="Proteomes" id="UP000614410"/>
    </source>
</evidence>
<dbReference type="InterPro" id="IPR058061">
    <property type="entry name" value="SCO4848-like"/>
</dbReference>
<sequence length="67" mass="7840">MTLSRRSGWFLLLFAVWNAYVWGTFVYNVYPDHHFDGFFLIHLAIGSFTVLLGVGVGLIGWRRVRHR</sequence>
<proteinExistence type="predicted"/>
<dbReference type="EMBL" id="JAEKNN010000061">
    <property type="protein sequence ID" value="MBJ7610364.1"/>
    <property type="molecule type" value="Genomic_DNA"/>
</dbReference>
<organism evidence="2 3">
    <name type="scientific">Candidatus Amunia macphersoniae</name>
    <dbReference type="NCBI Taxonomy" id="3127014"/>
    <lineage>
        <taxon>Bacteria</taxon>
        <taxon>Bacillati</taxon>
        <taxon>Candidatus Dormiibacterota</taxon>
        <taxon>Candidatus Dormibacteria</taxon>
        <taxon>Candidatus Aeolococcales</taxon>
        <taxon>Candidatus Aeolococcaceae</taxon>
        <taxon>Candidatus Amunia</taxon>
    </lineage>
</organism>